<dbReference type="Pfam" id="PF00202">
    <property type="entry name" value="Aminotran_3"/>
    <property type="match status" value="1"/>
</dbReference>
<protein>
    <submittedName>
        <fullName evidence="4">Aminotransferase class III-fold pyridoxal phosphate-dependent enzyme</fullName>
    </submittedName>
</protein>
<dbReference type="GO" id="GO:0008483">
    <property type="term" value="F:transaminase activity"/>
    <property type="evidence" value="ECO:0007669"/>
    <property type="project" value="UniProtKB-KW"/>
</dbReference>
<evidence type="ECO:0000256" key="1">
    <source>
        <dbReference type="ARBA" id="ARBA00008954"/>
    </source>
</evidence>
<dbReference type="Gene3D" id="3.40.640.10">
    <property type="entry name" value="Type I PLP-dependent aspartate aminotransferase-like (Major domain)"/>
    <property type="match status" value="1"/>
</dbReference>
<evidence type="ECO:0000313" key="4">
    <source>
        <dbReference type="EMBL" id="MDX8153863.1"/>
    </source>
</evidence>
<keyword evidence="5" id="KW-1185">Reference proteome</keyword>
<evidence type="ECO:0000256" key="3">
    <source>
        <dbReference type="RuleBase" id="RU003560"/>
    </source>
</evidence>
<keyword evidence="4" id="KW-0808">Transferase</keyword>
<comment type="similarity">
    <text evidence="1 3">Belongs to the class-III pyridoxal-phosphate-dependent aminotransferase family.</text>
</comment>
<dbReference type="RefSeq" id="WP_319956012.1">
    <property type="nucleotide sequence ID" value="NZ_JAXAVX010000023.1"/>
</dbReference>
<dbReference type="PANTHER" id="PTHR43094">
    <property type="entry name" value="AMINOTRANSFERASE"/>
    <property type="match status" value="1"/>
</dbReference>
<dbReference type="InterPro" id="IPR015422">
    <property type="entry name" value="PyrdxlP-dep_Trfase_small"/>
</dbReference>
<dbReference type="InterPro" id="IPR005814">
    <property type="entry name" value="Aminotrans_3"/>
</dbReference>
<dbReference type="CDD" id="cd00610">
    <property type="entry name" value="OAT_like"/>
    <property type="match status" value="1"/>
</dbReference>
<reference evidence="4 5" key="1">
    <citation type="submission" date="2023-11" db="EMBL/GenBank/DDBJ databases">
        <authorList>
            <person name="Xu M."/>
            <person name="Jiang T."/>
        </authorList>
    </citation>
    <scope>NUCLEOTIDE SEQUENCE [LARGE SCALE GENOMIC DNA]</scope>
    <source>
        <strain evidence="4 5">SD</strain>
    </source>
</reference>
<accession>A0ABU4VPU2</accession>
<dbReference type="InterPro" id="IPR015421">
    <property type="entry name" value="PyrdxlP-dep_Trfase_major"/>
</dbReference>
<dbReference type="Gene3D" id="3.90.1150.10">
    <property type="entry name" value="Aspartate Aminotransferase, domain 1"/>
    <property type="match status" value="1"/>
</dbReference>
<evidence type="ECO:0000256" key="2">
    <source>
        <dbReference type="ARBA" id="ARBA00022898"/>
    </source>
</evidence>
<keyword evidence="2 3" id="KW-0663">Pyridoxal phosphate</keyword>
<name>A0ABU4VPU2_9ACTN</name>
<dbReference type="InterPro" id="IPR015424">
    <property type="entry name" value="PyrdxlP-dep_Trfase"/>
</dbReference>
<gene>
    <name evidence="4" type="ORF">SK069_19855</name>
</gene>
<organism evidence="4 5">
    <name type="scientific">Patulibacter brassicae</name>
    <dbReference type="NCBI Taxonomy" id="1705717"/>
    <lineage>
        <taxon>Bacteria</taxon>
        <taxon>Bacillati</taxon>
        <taxon>Actinomycetota</taxon>
        <taxon>Thermoleophilia</taxon>
        <taxon>Solirubrobacterales</taxon>
        <taxon>Patulibacteraceae</taxon>
        <taxon>Patulibacter</taxon>
    </lineage>
</organism>
<sequence length="421" mass="43442">MSRPPSPLWHPFADMGAVATSPFLIDRAEGTTVWDGDGRPYLDATAALWYANLGHGREELARAAADQLRRLDAYSTFGDFTNAPAEALAHRLAARFPEPGAKVLLASGGGDAIDAAAKIARASFAARGEPERVHLISREHGYHGTHGLGTAIAGIPANRAGFGPQAPDQSVIAWDSVAALEAEIERIGPRRVAAFFVEPVIGAGGVRLPPEGYVEGVAEVCARHGVLLVADCVICGFGRLGTWLGIDRWPVVPDLVTLAKGLTGGALPLGATLVREAVAAPFFPGSPGAPVLRHGATYAGHPVASAVALAALDLYEREGLIERGAELEVPLADALAPLDGHELVGEVRAGLGLLAGIDLADDVLAACPGAPQAWALGAREAGVLVRPLARGVAVSPPLTVSLRDIARIGDALHAGLEAVGR</sequence>
<dbReference type="Proteomes" id="UP001277761">
    <property type="component" value="Unassembled WGS sequence"/>
</dbReference>
<dbReference type="PANTHER" id="PTHR43094:SF1">
    <property type="entry name" value="AMINOTRANSFERASE CLASS-III"/>
    <property type="match status" value="1"/>
</dbReference>
<proteinExistence type="inferred from homology"/>
<dbReference type="SUPFAM" id="SSF53383">
    <property type="entry name" value="PLP-dependent transferases"/>
    <property type="match status" value="1"/>
</dbReference>
<evidence type="ECO:0000313" key="5">
    <source>
        <dbReference type="Proteomes" id="UP001277761"/>
    </source>
</evidence>
<keyword evidence="4" id="KW-0032">Aminotransferase</keyword>
<comment type="caution">
    <text evidence="4">The sequence shown here is derived from an EMBL/GenBank/DDBJ whole genome shotgun (WGS) entry which is preliminary data.</text>
</comment>
<dbReference type="EMBL" id="JAXAVX010000023">
    <property type="protein sequence ID" value="MDX8153863.1"/>
    <property type="molecule type" value="Genomic_DNA"/>
</dbReference>